<dbReference type="STRING" id="1121899.GCA_000430025_02387"/>
<dbReference type="SUPFAM" id="SSF53137">
    <property type="entry name" value="Translational machinery components"/>
    <property type="match status" value="1"/>
</dbReference>
<name>A0A0A2M6I7_9FLAO</name>
<reference evidence="1 2" key="1">
    <citation type="submission" date="2013-09" db="EMBL/GenBank/DDBJ databases">
        <authorList>
            <person name="Zeng Z."/>
            <person name="Chen C."/>
        </authorList>
    </citation>
    <scope>NUCLEOTIDE SEQUENCE [LARGE SCALE GENOMIC DNA]</scope>
    <source>
        <strain evidence="1 2">GH29-5</strain>
    </source>
</reference>
<protein>
    <recommendedName>
        <fullName evidence="3">Host attachment protein</fullName>
    </recommendedName>
</protein>
<gene>
    <name evidence="1" type="ORF">Q764_12170</name>
</gene>
<evidence type="ECO:0008006" key="3">
    <source>
        <dbReference type="Google" id="ProtNLM"/>
    </source>
</evidence>
<dbReference type="AlphaFoldDB" id="A0A0A2M6I7"/>
<sequence length="131" mass="15324">METAKKIGICMDAASAHVIRFLMEPSEIVTVKSEFTKEEEENAMRKGESHMHNKEQHMQKEYYKELGDIILNYNEVILFGPTNAKAELFNLLKEDNRFSKIKIEMKETDKMNHDQQLSYVQSYFSNTRPTA</sequence>
<dbReference type="InterPro" id="IPR042226">
    <property type="entry name" value="eFR1_2_sf"/>
</dbReference>
<dbReference type="Proteomes" id="UP000030121">
    <property type="component" value="Unassembled WGS sequence"/>
</dbReference>
<accession>A0A0A2M6I7</accession>
<dbReference type="Gene3D" id="3.30.420.60">
    <property type="entry name" value="eRF1 domain 2"/>
    <property type="match status" value="1"/>
</dbReference>
<dbReference type="EMBL" id="JRLW01000017">
    <property type="protein sequence ID" value="KGO87899.1"/>
    <property type="molecule type" value="Genomic_DNA"/>
</dbReference>
<proteinExistence type="predicted"/>
<organism evidence="1 2">
    <name type="scientific">Flavobacterium suncheonense GH29-5 = DSM 17707</name>
    <dbReference type="NCBI Taxonomy" id="1121899"/>
    <lineage>
        <taxon>Bacteria</taxon>
        <taxon>Pseudomonadati</taxon>
        <taxon>Bacteroidota</taxon>
        <taxon>Flavobacteriia</taxon>
        <taxon>Flavobacteriales</taxon>
        <taxon>Flavobacteriaceae</taxon>
        <taxon>Flavobacterium</taxon>
    </lineage>
</organism>
<dbReference type="RefSeq" id="WP_026981773.1">
    <property type="nucleotide sequence ID" value="NZ_JRLW01000017.1"/>
</dbReference>
<dbReference type="eggNOG" id="ENOG5032R2M">
    <property type="taxonomic scope" value="Bacteria"/>
</dbReference>
<dbReference type="OrthoDB" id="1122364at2"/>
<comment type="caution">
    <text evidence="1">The sequence shown here is derived from an EMBL/GenBank/DDBJ whole genome shotgun (WGS) entry which is preliminary data.</text>
</comment>
<keyword evidence="2" id="KW-1185">Reference proteome</keyword>
<evidence type="ECO:0000313" key="2">
    <source>
        <dbReference type="Proteomes" id="UP000030121"/>
    </source>
</evidence>
<evidence type="ECO:0000313" key="1">
    <source>
        <dbReference type="EMBL" id="KGO87899.1"/>
    </source>
</evidence>